<keyword evidence="11" id="KW-1185">Reference proteome</keyword>
<gene>
    <name evidence="10" type="ORF">B7P43_G13009</name>
</gene>
<dbReference type="Pfam" id="PF07717">
    <property type="entry name" value="OB_NTP_bind"/>
    <property type="match status" value="1"/>
</dbReference>
<dbReference type="Pfam" id="PF26026">
    <property type="entry name" value="RNA_hel_CTD"/>
    <property type="match status" value="1"/>
</dbReference>
<evidence type="ECO:0000256" key="3">
    <source>
        <dbReference type="ARBA" id="ARBA00022741"/>
    </source>
</evidence>
<dbReference type="PANTHER" id="PTHR18934:SF145">
    <property type="entry name" value="ATP-DEPENDENT RNA HELICASE DHX57-RELATED"/>
    <property type="match status" value="1"/>
</dbReference>
<dbReference type="STRING" id="105785.A0A2J7RF10"/>
<dbReference type="FunFam" id="3.40.50.300:FF:000325">
    <property type="entry name" value="ATP-dependent RNA helicase DHX29"/>
    <property type="match status" value="1"/>
</dbReference>
<keyword evidence="7" id="KW-0175">Coiled coil</keyword>
<dbReference type="OrthoDB" id="5600252at2759"/>
<dbReference type="InterPro" id="IPR059023">
    <property type="entry name" value="RNA_hel_CTD"/>
</dbReference>
<comment type="caution">
    <text evidence="10">The sequence shown here is derived from an EMBL/GenBank/DDBJ whole genome shotgun (WGS) entry which is preliminary data.</text>
</comment>
<dbReference type="Gene3D" id="1.20.120.1080">
    <property type="match status" value="1"/>
</dbReference>
<dbReference type="Proteomes" id="UP000235965">
    <property type="component" value="Unassembled WGS sequence"/>
</dbReference>
<dbReference type="CDD" id="cd18791">
    <property type="entry name" value="SF2_C_RHA"/>
    <property type="match status" value="1"/>
</dbReference>
<evidence type="ECO:0000256" key="4">
    <source>
        <dbReference type="ARBA" id="ARBA00022801"/>
    </source>
</evidence>
<evidence type="ECO:0000256" key="2">
    <source>
        <dbReference type="ARBA" id="ARBA00012552"/>
    </source>
</evidence>
<dbReference type="AlphaFoldDB" id="A0A2J7RF10"/>
<evidence type="ECO:0000313" key="10">
    <source>
        <dbReference type="EMBL" id="PNF39407.1"/>
    </source>
</evidence>
<comment type="catalytic activity">
    <reaction evidence="8">
        <text>ATP + H2O = ADP + phosphate + H(+)</text>
        <dbReference type="Rhea" id="RHEA:13065"/>
        <dbReference type="ChEBI" id="CHEBI:15377"/>
        <dbReference type="ChEBI" id="CHEBI:15378"/>
        <dbReference type="ChEBI" id="CHEBI:30616"/>
        <dbReference type="ChEBI" id="CHEBI:43474"/>
        <dbReference type="ChEBI" id="CHEBI:456216"/>
        <dbReference type="EC" id="3.6.4.13"/>
    </reaction>
</comment>
<evidence type="ECO:0000259" key="9">
    <source>
        <dbReference type="PROSITE" id="PS51194"/>
    </source>
</evidence>
<evidence type="ECO:0000313" key="11">
    <source>
        <dbReference type="Proteomes" id="UP000235965"/>
    </source>
</evidence>
<dbReference type="Pfam" id="PF00271">
    <property type="entry name" value="Helicase_C"/>
    <property type="match status" value="1"/>
</dbReference>
<keyword evidence="5" id="KW-0347">Helicase</keyword>
<dbReference type="InterPro" id="IPR048333">
    <property type="entry name" value="HA2_WH"/>
</dbReference>
<comment type="similarity">
    <text evidence="1">Belongs to the DEAD box helicase family. DEAH subfamily.</text>
</comment>
<dbReference type="PROSITE" id="PS51194">
    <property type="entry name" value="HELICASE_CTER"/>
    <property type="match status" value="1"/>
</dbReference>
<dbReference type="GO" id="GO:0005524">
    <property type="term" value="F:ATP binding"/>
    <property type="evidence" value="ECO:0007669"/>
    <property type="project" value="UniProtKB-KW"/>
</dbReference>
<dbReference type="InterPro" id="IPR027417">
    <property type="entry name" value="P-loop_NTPase"/>
</dbReference>
<dbReference type="Pfam" id="PF21010">
    <property type="entry name" value="HA2_C"/>
    <property type="match status" value="1"/>
</dbReference>
<dbReference type="InterPro" id="IPR011709">
    <property type="entry name" value="DEAD-box_helicase_OB_fold"/>
</dbReference>
<dbReference type="SUPFAM" id="SSF52540">
    <property type="entry name" value="P-loop containing nucleoside triphosphate hydrolases"/>
    <property type="match status" value="1"/>
</dbReference>
<evidence type="ECO:0000256" key="7">
    <source>
        <dbReference type="ARBA" id="ARBA00023054"/>
    </source>
</evidence>
<dbReference type="GO" id="GO:0003724">
    <property type="term" value="F:RNA helicase activity"/>
    <property type="evidence" value="ECO:0007669"/>
    <property type="project" value="UniProtKB-EC"/>
</dbReference>
<evidence type="ECO:0000256" key="8">
    <source>
        <dbReference type="ARBA" id="ARBA00047984"/>
    </source>
</evidence>
<evidence type="ECO:0000256" key="6">
    <source>
        <dbReference type="ARBA" id="ARBA00022840"/>
    </source>
</evidence>
<dbReference type="EMBL" id="NEVH01004419">
    <property type="protein sequence ID" value="PNF39407.1"/>
    <property type="molecule type" value="Genomic_DNA"/>
</dbReference>
<dbReference type="GO" id="GO:0016787">
    <property type="term" value="F:hydrolase activity"/>
    <property type="evidence" value="ECO:0007669"/>
    <property type="project" value="UniProtKB-KW"/>
</dbReference>
<dbReference type="Gene3D" id="3.40.50.300">
    <property type="entry name" value="P-loop containing nucleotide triphosphate hydrolases"/>
    <property type="match status" value="1"/>
</dbReference>
<dbReference type="Pfam" id="PF04408">
    <property type="entry name" value="WHD_HA2"/>
    <property type="match status" value="1"/>
</dbReference>
<dbReference type="FunFam" id="1.20.120.1080:FF:000002">
    <property type="entry name" value="Putative ATP-dependent RNA helicase DHX36"/>
    <property type="match status" value="1"/>
</dbReference>
<dbReference type="InParanoid" id="A0A2J7RF10"/>
<organism evidence="10 11">
    <name type="scientific">Cryptotermes secundus</name>
    <dbReference type="NCBI Taxonomy" id="105785"/>
    <lineage>
        <taxon>Eukaryota</taxon>
        <taxon>Metazoa</taxon>
        <taxon>Ecdysozoa</taxon>
        <taxon>Arthropoda</taxon>
        <taxon>Hexapoda</taxon>
        <taxon>Insecta</taxon>
        <taxon>Pterygota</taxon>
        <taxon>Neoptera</taxon>
        <taxon>Polyneoptera</taxon>
        <taxon>Dictyoptera</taxon>
        <taxon>Blattodea</taxon>
        <taxon>Blattoidea</taxon>
        <taxon>Termitoidae</taxon>
        <taxon>Kalotermitidae</taxon>
        <taxon>Cryptotermitinae</taxon>
        <taxon>Cryptotermes</taxon>
    </lineage>
</organism>
<name>A0A2J7RF10_9NEOP</name>
<dbReference type="InterPro" id="IPR007502">
    <property type="entry name" value="Helicase-assoc_dom"/>
</dbReference>
<sequence length="624" mass="69751">MKHESKKNSADMTSLECELEIDDIEESTTVIQNPAILDEDLTISELYCRYKHYSKLTCETLYLMDPSKLDYELIEEVITWIVTGEHGFPTTGSVLVFLPGMAEISTLHDQLMGHPVLSPRTGKFVLIPLHSSLTTEEQAEVFKKSEPGVRKIILSTNVAETSLTIDDCVFVVDCGKMKEKRFDSSRNVESLQMVWVSRANALQRKGRAGRVMPGVCIHLFTRHRYDYEFLGQPVPELQRVPLEQIVLRIKTLPYFADKDPHEVFAGTLEPPADKNVDCALLCLKDVGALDADNELTPLGRHLATLPVDVRIGKLMLYGAIFCCVDSALTIAACLSYKSPFVTPFTKKEQANICKREFTVGNSDYLTVLKAYKRWLKICSQSHEAGQVFAKENFLSWETLVTLADIKQEFVELLASIGFISVELGPRESGNDNILGITGPELNANGNNTKLLTAILSAALYPNVVKVLTPENSFKHTGIGVLPEEFRPVDLQFMTRDGDHVYLHPSSVNHCVAHYTSPYLVYLEKVKTSRVFIHGCSLVPALTLLLFSGCGLKIQQYGETSVIALEDGWIKFAVDSQEVAELLQMIRSEFMALLKEKIEDPSLNLLTHEKGSLIITTIKQLVTEE</sequence>
<dbReference type="GO" id="GO:0003723">
    <property type="term" value="F:RNA binding"/>
    <property type="evidence" value="ECO:0007669"/>
    <property type="project" value="TreeGrafter"/>
</dbReference>
<dbReference type="SMART" id="SM00847">
    <property type="entry name" value="HA2"/>
    <property type="match status" value="1"/>
</dbReference>
<dbReference type="PANTHER" id="PTHR18934">
    <property type="entry name" value="ATP-DEPENDENT RNA HELICASE"/>
    <property type="match status" value="1"/>
</dbReference>
<reference evidence="10 11" key="1">
    <citation type="submission" date="2017-12" db="EMBL/GenBank/DDBJ databases">
        <title>Hemimetabolous genomes reveal molecular basis of termite eusociality.</title>
        <authorList>
            <person name="Harrison M.C."/>
            <person name="Jongepier E."/>
            <person name="Robertson H.M."/>
            <person name="Arning N."/>
            <person name="Bitard-Feildel T."/>
            <person name="Chao H."/>
            <person name="Childers C.P."/>
            <person name="Dinh H."/>
            <person name="Doddapaneni H."/>
            <person name="Dugan S."/>
            <person name="Gowin J."/>
            <person name="Greiner C."/>
            <person name="Han Y."/>
            <person name="Hu H."/>
            <person name="Hughes D.S.T."/>
            <person name="Huylmans A.-K."/>
            <person name="Kemena C."/>
            <person name="Kremer L.P.M."/>
            <person name="Lee S.L."/>
            <person name="Lopez-Ezquerra A."/>
            <person name="Mallet L."/>
            <person name="Monroy-Kuhn J.M."/>
            <person name="Moser A."/>
            <person name="Murali S.C."/>
            <person name="Muzny D.M."/>
            <person name="Otani S."/>
            <person name="Piulachs M.-D."/>
            <person name="Poelchau M."/>
            <person name="Qu J."/>
            <person name="Schaub F."/>
            <person name="Wada-Katsumata A."/>
            <person name="Worley K.C."/>
            <person name="Xie Q."/>
            <person name="Ylla G."/>
            <person name="Poulsen M."/>
            <person name="Gibbs R.A."/>
            <person name="Schal C."/>
            <person name="Richards S."/>
            <person name="Belles X."/>
            <person name="Korb J."/>
            <person name="Bornberg-Bauer E."/>
        </authorList>
    </citation>
    <scope>NUCLEOTIDE SEQUENCE [LARGE SCALE GENOMIC DNA]</scope>
    <source>
        <tissue evidence="10">Whole body</tissue>
    </source>
</reference>
<evidence type="ECO:0000256" key="1">
    <source>
        <dbReference type="ARBA" id="ARBA00008792"/>
    </source>
</evidence>
<keyword evidence="3" id="KW-0547">Nucleotide-binding</keyword>
<keyword evidence="6" id="KW-0067">ATP-binding</keyword>
<proteinExistence type="inferred from homology"/>
<dbReference type="InterPro" id="IPR001650">
    <property type="entry name" value="Helicase_C-like"/>
</dbReference>
<keyword evidence="4" id="KW-0378">Hydrolase</keyword>
<accession>A0A2J7RF10</accession>
<feature type="domain" description="Helicase C-terminal" evidence="9">
    <location>
        <begin position="73"/>
        <end position="253"/>
    </location>
</feature>
<protein>
    <recommendedName>
        <fullName evidence="2">RNA helicase</fullName>
        <ecNumber evidence="2">3.6.4.13</ecNumber>
    </recommendedName>
</protein>
<dbReference type="SMART" id="SM00490">
    <property type="entry name" value="HELICc"/>
    <property type="match status" value="1"/>
</dbReference>
<dbReference type="EC" id="3.6.4.13" evidence="2"/>
<evidence type="ECO:0000256" key="5">
    <source>
        <dbReference type="ARBA" id="ARBA00022806"/>
    </source>
</evidence>